<protein>
    <recommendedName>
        <fullName evidence="3 8">Malonyl-[acyl-carrier protein] O-methyltransferase</fullName>
        <shortName evidence="8">Malonyl-ACP O-methyltransferase</shortName>
        <ecNumber evidence="3 8">2.1.1.197</ecNumber>
    </recommendedName>
    <alternativeName>
        <fullName evidence="8">Biotin synthesis protein BioC</fullName>
    </alternativeName>
</protein>
<evidence type="ECO:0000256" key="7">
    <source>
        <dbReference type="ARBA" id="ARBA00022756"/>
    </source>
</evidence>
<keyword evidence="4 8" id="KW-0489">Methyltransferase</keyword>
<dbReference type="PANTHER" id="PTHR43591:SF99">
    <property type="entry name" value="OS06G0646000 PROTEIN"/>
    <property type="match status" value="1"/>
</dbReference>
<dbReference type="InterPro" id="IPR029063">
    <property type="entry name" value="SAM-dependent_MTases_sf"/>
</dbReference>
<dbReference type="EMBL" id="FOSC01000001">
    <property type="protein sequence ID" value="SFJ23744.1"/>
    <property type="molecule type" value="Genomic_DNA"/>
</dbReference>
<comment type="catalytic activity">
    <reaction evidence="1 8">
        <text>malonyl-[ACP] + S-adenosyl-L-methionine = malonyl-[ACP] methyl ester + S-adenosyl-L-homocysteine</text>
        <dbReference type="Rhea" id="RHEA:17105"/>
        <dbReference type="Rhea" id="RHEA-COMP:9623"/>
        <dbReference type="Rhea" id="RHEA-COMP:9954"/>
        <dbReference type="ChEBI" id="CHEBI:57856"/>
        <dbReference type="ChEBI" id="CHEBI:59789"/>
        <dbReference type="ChEBI" id="CHEBI:78449"/>
        <dbReference type="ChEBI" id="CHEBI:78845"/>
        <dbReference type="EC" id="2.1.1.197"/>
    </reaction>
</comment>
<evidence type="ECO:0000313" key="11">
    <source>
        <dbReference type="EMBL" id="SFJ23744.1"/>
    </source>
</evidence>
<evidence type="ECO:0000259" key="10">
    <source>
        <dbReference type="Pfam" id="PF08241"/>
    </source>
</evidence>
<dbReference type="InterPro" id="IPR011814">
    <property type="entry name" value="BioC"/>
</dbReference>
<feature type="domain" description="Methyltransferase type 11" evidence="10">
    <location>
        <begin position="65"/>
        <end position="159"/>
    </location>
</feature>
<dbReference type="Gene3D" id="3.40.50.150">
    <property type="entry name" value="Vaccinia Virus protein VP39"/>
    <property type="match status" value="1"/>
</dbReference>
<dbReference type="CDD" id="cd02440">
    <property type="entry name" value="AdoMet_MTases"/>
    <property type="match status" value="1"/>
</dbReference>
<keyword evidence="6 8" id="KW-0949">S-adenosyl-L-methionine</keyword>
<comment type="pathway">
    <text evidence="2 8">Cofactor biosynthesis; biotin biosynthesis.</text>
</comment>
<name>A0A1I3PPN0_9GAMM</name>
<dbReference type="GO" id="GO:0009102">
    <property type="term" value="P:biotin biosynthetic process"/>
    <property type="evidence" value="ECO:0007669"/>
    <property type="project" value="UniProtKB-UniRule"/>
</dbReference>
<keyword evidence="5 8" id="KW-0808">Transferase</keyword>
<evidence type="ECO:0000256" key="1">
    <source>
        <dbReference type="ARBA" id="ARBA00000852"/>
    </source>
</evidence>
<comment type="similarity">
    <text evidence="8">Belongs to the methyltransferase superfamily.</text>
</comment>
<keyword evidence="12" id="KW-1185">Reference proteome</keyword>
<dbReference type="RefSeq" id="WP_091700618.1">
    <property type="nucleotide sequence ID" value="NZ_BMYN01000015.1"/>
</dbReference>
<dbReference type="GO" id="GO:0010340">
    <property type="term" value="F:carboxyl-O-methyltransferase activity"/>
    <property type="evidence" value="ECO:0007669"/>
    <property type="project" value="UniProtKB-UniRule"/>
</dbReference>
<dbReference type="GO" id="GO:0008757">
    <property type="term" value="F:S-adenosylmethionine-dependent methyltransferase activity"/>
    <property type="evidence" value="ECO:0007669"/>
    <property type="project" value="InterPro"/>
</dbReference>
<evidence type="ECO:0000256" key="5">
    <source>
        <dbReference type="ARBA" id="ARBA00022679"/>
    </source>
</evidence>
<evidence type="ECO:0000256" key="8">
    <source>
        <dbReference type="HAMAP-Rule" id="MF_00835"/>
    </source>
</evidence>
<dbReference type="AlphaFoldDB" id="A0A1I3PPN0"/>
<dbReference type="InterPro" id="IPR013216">
    <property type="entry name" value="Methyltransf_11"/>
</dbReference>
<dbReference type="Proteomes" id="UP000199445">
    <property type="component" value="Unassembled WGS sequence"/>
</dbReference>
<dbReference type="GO" id="GO:0032259">
    <property type="term" value="P:methylation"/>
    <property type="evidence" value="ECO:0007669"/>
    <property type="project" value="UniProtKB-KW"/>
</dbReference>
<dbReference type="GO" id="GO:0102130">
    <property type="term" value="F:malonyl-CoA methyltransferase activity"/>
    <property type="evidence" value="ECO:0007669"/>
    <property type="project" value="UniProtKB-EC"/>
</dbReference>
<reference evidence="11 12" key="1">
    <citation type="submission" date="2016-10" db="EMBL/GenBank/DDBJ databases">
        <authorList>
            <person name="de Groot N.N."/>
        </authorList>
    </citation>
    <scope>NUCLEOTIDE SEQUENCE [LARGE SCALE GENOMIC DNA]</scope>
    <source>
        <strain evidence="11 12">IBRC-M 10445</strain>
    </source>
</reference>
<feature type="region of interest" description="Disordered" evidence="9">
    <location>
        <begin position="1"/>
        <end position="23"/>
    </location>
</feature>
<organism evidence="11 12">
    <name type="scientific">Marinobacter persicus</name>
    <dbReference type="NCBI Taxonomy" id="930118"/>
    <lineage>
        <taxon>Bacteria</taxon>
        <taxon>Pseudomonadati</taxon>
        <taxon>Pseudomonadota</taxon>
        <taxon>Gammaproteobacteria</taxon>
        <taxon>Pseudomonadales</taxon>
        <taxon>Marinobacteraceae</taxon>
        <taxon>Marinobacter</taxon>
    </lineage>
</organism>
<evidence type="ECO:0000313" key="12">
    <source>
        <dbReference type="Proteomes" id="UP000199445"/>
    </source>
</evidence>
<evidence type="ECO:0000256" key="9">
    <source>
        <dbReference type="SAM" id="MobiDB-lite"/>
    </source>
</evidence>
<dbReference type="UniPathway" id="UPA00078"/>
<dbReference type="PANTHER" id="PTHR43591">
    <property type="entry name" value="METHYLTRANSFERASE"/>
    <property type="match status" value="1"/>
</dbReference>
<evidence type="ECO:0000256" key="6">
    <source>
        <dbReference type="ARBA" id="ARBA00022691"/>
    </source>
</evidence>
<dbReference type="NCBIfam" id="TIGR02072">
    <property type="entry name" value="BioC"/>
    <property type="match status" value="1"/>
</dbReference>
<evidence type="ECO:0000256" key="4">
    <source>
        <dbReference type="ARBA" id="ARBA00022603"/>
    </source>
</evidence>
<dbReference type="OrthoDB" id="9760689at2"/>
<evidence type="ECO:0000256" key="2">
    <source>
        <dbReference type="ARBA" id="ARBA00004746"/>
    </source>
</evidence>
<accession>A0A1I3PPN0</accession>
<evidence type="ECO:0000256" key="3">
    <source>
        <dbReference type="ARBA" id="ARBA00012327"/>
    </source>
</evidence>
<sequence length="277" mass="30486">MNAATEIVHAPASEPARISTGSKESIARGFGGASQTYDTAARLQKCMGDTMLAWLPEHFRPDSILDLGCGTGWFTRKLAERFPEASLTGADLSPGMLTQSKACGPGHVSWLNADAEQLPLPDQSVDLIFSNLMIQWSNRPEVIFAECRRLLKPGGILAISTLLDGTLAELEAAWARADPGQPHVNRFARETDWQQLVNGVLPGVQHRAETIILPYNSPLALNRELKHLGAGYKGEQRRRTVTAPGRFKAMCQAYPKDEFGQVSASYRAGWQYWRKPV</sequence>
<dbReference type="SUPFAM" id="SSF53335">
    <property type="entry name" value="S-adenosyl-L-methionine-dependent methyltransferases"/>
    <property type="match status" value="1"/>
</dbReference>
<dbReference type="Pfam" id="PF08241">
    <property type="entry name" value="Methyltransf_11"/>
    <property type="match status" value="1"/>
</dbReference>
<dbReference type="HAMAP" id="MF_00835">
    <property type="entry name" value="BioC"/>
    <property type="match status" value="1"/>
</dbReference>
<comment type="function">
    <text evidence="8">Converts the free carboxyl group of a malonyl-thioester to its methyl ester by transfer of a methyl group from S-adenosyl-L-methionine (SAM). It allows to synthesize pimeloyl-ACP via the fatty acid synthetic pathway.</text>
</comment>
<proteinExistence type="inferred from homology"/>
<keyword evidence="7 8" id="KW-0093">Biotin biosynthesis</keyword>
<dbReference type="EC" id="2.1.1.197" evidence="3 8"/>
<gene>
    <name evidence="8" type="primary">bioC</name>
    <name evidence="11" type="ORF">SAMN05216429_101277</name>
</gene>